<keyword evidence="2" id="KW-1185">Reference proteome</keyword>
<dbReference type="Proteomes" id="UP000518892">
    <property type="component" value="Unassembled WGS sequence"/>
</dbReference>
<organism evidence="1 2">
    <name type="scientific">Halomonas stenophila</name>
    <dbReference type="NCBI Taxonomy" id="795312"/>
    <lineage>
        <taxon>Bacteria</taxon>
        <taxon>Pseudomonadati</taxon>
        <taxon>Pseudomonadota</taxon>
        <taxon>Gammaproteobacteria</taxon>
        <taxon>Oceanospirillales</taxon>
        <taxon>Halomonadaceae</taxon>
        <taxon>Halomonas</taxon>
    </lineage>
</organism>
<evidence type="ECO:0000313" key="2">
    <source>
        <dbReference type="Proteomes" id="UP000518892"/>
    </source>
</evidence>
<evidence type="ECO:0000313" key="1">
    <source>
        <dbReference type="EMBL" id="MBB3229674.1"/>
    </source>
</evidence>
<dbReference type="EMBL" id="JACHXR010000001">
    <property type="protein sequence ID" value="MBB3229674.1"/>
    <property type="molecule type" value="Genomic_DNA"/>
</dbReference>
<dbReference type="AlphaFoldDB" id="A0A7W5HK40"/>
<protein>
    <recommendedName>
        <fullName evidence="3">Carboxypeptidase regulatory-like domain-containing protein</fullName>
    </recommendedName>
</protein>
<dbReference type="PROSITE" id="PS51257">
    <property type="entry name" value="PROKAR_LIPOPROTEIN"/>
    <property type="match status" value="1"/>
</dbReference>
<sequence>MRYPILIALLGLTLSGCQMLPPAGLPQREEPAEVIDIGESQGQTRGRVPRQVAFPAEEYAALEKNGSAAVSGRLTLDSAAGTVVGAGETISVAPITTYSAEAAEQALAGRAVERADPRARAYTHTTRTDANGHFLLRGLPAGEFYVSGSLVDPASGKRRVVIHQVSLAPGQHRELQLSR</sequence>
<dbReference type="SUPFAM" id="SSF117074">
    <property type="entry name" value="Hypothetical protein PA1324"/>
    <property type="match status" value="1"/>
</dbReference>
<name>A0A7W5HK40_9GAMM</name>
<evidence type="ECO:0008006" key="3">
    <source>
        <dbReference type="Google" id="ProtNLM"/>
    </source>
</evidence>
<proteinExistence type="predicted"/>
<accession>A0A7W5HK40</accession>
<dbReference type="RefSeq" id="WP_183382174.1">
    <property type="nucleotide sequence ID" value="NZ_JACHXR010000001.1"/>
</dbReference>
<reference evidence="1 2" key="1">
    <citation type="submission" date="2020-08" db="EMBL/GenBank/DDBJ databases">
        <title>Genomic Encyclopedia of Type Strains, Phase III (KMG-III): the genomes of soil and plant-associated and newly described type strains.</title>
        <authorList>
            <person name="Whitman W."/>
        </authorList>
    </citation>
    <scope>NUCLEOTIDE SEQUENCE [LARGE SCALE GENOMIC DNA]</scope>
    <source>
        <strain evidence="1 2">CECT 7744</strain>
    </source>
</reference>
<gene>
    <name evidence="1" type="ORF">FHR97_000489</name>
</gene>
<comment type="caution">
    <text evidence="1">The sequence shown here is derived from an EMBL/GenBank/DDBJ whole genome shotgun (WGS) entry which is preliminary data.</text>
</comment>